<gene>
    <name evidence="1" type="ORF">C2G38_2266940</name>
</gene>
<name>A0A397VVB6_9GLOM</name>
<sequence>MLLQRLHPNKPYLNMMQGTGRKVDVYTDNYGNKTLETEENAAMQETLEESGIILDEENLQKIWSETVPLQLEWTTRRCEVQDAIYSITLSIFIYPWDWIQEPLTTEPDKSSDWTWHTFRKSYS</sequence>
<keyword evidence="2" id="KW-1185">Reference proteome</keyword>
<evidence type="ECO:0000313" key="1">
    <source>
        <dbReference type="EMBL" id="RIB26520.1"/>
    </source>
</evidence>
<dbReference type="SUPFAM" id="SSF55811">
    <property type="entry name" value="Nudix"/>
    <property type="match status" value="1"/>
</dbReference>
<comment type="caution">
    <text evidence="1">The sequence shown here is derived from an EMBL/GenBank/DDBJ whole genome shotgun (WGS) entry which is preliminary data.</text>
</comment>
<dbReference type="AlphaFoldDB" id="A0A397VVB6"/>
<dbReference type="OrthoDB" id="2483471at2759"/>
<reference evidence="1 2" key="1">
    <citation type="submission" date="2018-06" db="EMBL/GenBank/DDBJ databases">
        <title>Comparative genomics reveals the genomic features of Rhizophagus irregularis, R. cerebriforme, R. diaphanum and Gigaspora rosea, and their symbiotic lifestyle signature.</title>
        <authorList>
            <person name="Morin E."/>
            <person name="San Clemente H."/>
            <person name="Chen E.C.H."/>
            <person name="De La Providencia I."/>
            <person name="Hainaut M."/>
            <person name="Kuo A."/>
            <person name="Kohler A."/>
            <person name="Murat C."/>
            <person name="Tang N."/>
            <person name="Roy S."/>
            <person name="Loubradou J."/>
            <person name="Henrissat B."/>
            <person name="Grigoriev I.V."/>
            <person name="Corradi N."/>
            <person name="Roux C."/>
            <person name="Martin F.M."/>
        </authorList>
    </citation>
    <scope>NUCLEOTIDE SEQUENCE [LARGE SCALE GENOMIC DNA]</scope>
    <source>
        <strain evidence="1 2">DAOM 194757</strain>
    </source>
</reference>
<proteinExistence type="predicted"/>
<accession>A0A397VVB6</accession>
<dbReference type="EMBL" id="QKWP01000133">
    <property type="protein sequence ID" value="RIB26520.1"/>
    <property type="molecule type" value="Genomic_DNA"/>
</dbReference>
<evidence type="ECO:0000313" key="2">
    <source>
        <dbReference type="Proteomes" id="UP000266673"/>
    </source>
</evidence>
<dbReference type="Gene3D" id="3.90.79.10">
    <property type="entry name" value="Nucleoside Triphosphate Pyrophosphohydrolase"/>
    <property type="match status" value="1"/>
</dbReference>
<organism evidence="1 2">
    <name type="scientific">Gigaspora rosea</name>
    <dbReference type="NCBI Taxonomy" id="44941"/>
    <lineage>
        <taxon>Eukaryota</taxon>
        <taxon>Fungi</taxon>
        <taxon>Fungi incertae sedis</taxon>
        <taxon>Mucoromycota</taxon>
        <taxon>Glomeromycotina</taxon>
        <taxon>Glomeromycetes</taxon>
        <taxon>Diversisporales</taxon>
        <taxon>Gigasporaceae</taxon>
        <taxon>Gigaspora</taxon>
    </lineage>
</organism>
<protein>
    <recommendedName>
        <fullName evidence="3">Nudix hydrolase domain-containing protein</fullName>
    </recommendedName>
</protein>
<dbReference type="Proteomes" id="UP000266673">
    <property type="component" value="Unassembled WGS sequence"/>
</dbReference>
<dbReference type="InterPro" id="IPR015797">
    <property type="entry name" value="NUDIX_hydrolase-like_dom_sf"/>
</dbReference>
<evidence type="ECO:0008006" key="3">
    <source>
        <dbReference type="Google" id="ProtNLM"/>
    </source>
</evidence>